<keyword evidence="1" id="KW-0235">DNA replication</keyword>
<dbReference type="GO" id="GO:0003677">
    <property type="term" value="F:DNA binding"/>
    <property type="evidence" value="ECO:0007669"/>
    <property type="project" value="InterPro"/>
</dbReference>
<keyword evidence="3" id="KW-1185">Reference proteome</keyword>
<dbReference type="GO" id="GO:0006281">
    <property type="term" value="P:DNA repair"/>
    <property type="evidence" value="ECO:0007669"/>
    <property type="project" value="TreeGrafter"/>
</dbReference>
<dbReference type="PANTHER" id="PTHR11669">
    <property type="entry name" value="REPLICATION FACTOR C / DNA POLYMERASE III GAMMA-TAU SUBUNIT"/>
    <property type="match status" value="1"/>
</dbReference>
<dbReference type="InterPro" id="IPR008921">
    <property type="entry name" value="DNA_pol3_clamp-load_cplx_C"/>
</dbReference>
<dbReference type="InterPro" id="IPR050238">
    <property type="entry name" value="DNA_Rep/Repair_Clamp_Loader"/>
</dbReference>
<dbReference type="Proteomes" id="UP001162001">
    <property type="component" value="Segment"/>
</dbReference>
<dbReference type="Gene3D" id="1.20.272.10">
    <property type="match status" value="1"/>
</dbReference>
<dbReference type="InterPro" id="IPR027417">
    <property type="entry name" value="P-loop_NTPase"/>
</dbReference>
<reference evidence="2 3" key="1">
    <citation type="submission" date="2020-04" db="EMBL/GenBank/DDBJ databases">
        <title>Advantages and limits of metagenomic assembly and binning of a giant virus.</title>
        <authorList>
            <person name="Schulz F."/>
            <person name="Andreani J."/>
            <person name="Francis R."/>
            <person name="Boudjemaa H."/>
            <person name="Bou Khalil J.Y."/>
            <person name="Lee J."/>
            <person name="La Scola B."/>
            <person name="Woyke T."/>
        </authorList>
    </citation>
    <scope>NUCLEOTIDE SEQUENCE [LARGE SCALE GENOMIC DNA]</scope>
    <source>
        <strain evidence="2 3">FV1/VV64</strain>
    </source>
</reference>
<organism evidence="2 3">
    <name type="scientific">Fadolivirus FV1/VV64</name>
    <dbReference type="NCBI Taxonomy" id="3070911"/>
    <lineage>
        <taxon>Viruses</taxon>
        <taxon>Varidnaviria</taxon>
        <taxon>Bamfordvirae</taxon>
        <taxon>Nucleocytoviricota</taxon>
        <taxon>Megaviricetes</taxon>
        <taxon>Imitervirales</taxon>
        <taxon>Mimiviridae</taxon>
        <taxon>Klosneuvirinae</taxon>
        <taxon>Fadolivirus</taxon>
        <taxon>Fadolivirus algeromassiliense</taxon>
    </lineage>
</organism>
<name>A0A7D3V5H8_9VIRU</name>
<dbReference type="SUPFAM" id="SSF52540">
    <property type="entry name" value="P-loop containing nucleoside triphosphate hydrolases"/>
    <property type="match status" value="1"/>
</dbReference>
<dbReference type="Pfam" id="PF22534">
    <property type="entry name" value="RFC_C"/>
    <property type="match status" value="1"/>
</dbReference>
<gene>
    <name evidence="2" type="ORF">Fadolivirus_1_537</name>
</gene>
<dbReference type="SUPFAM" id="SSF48019">
    <property type="entry name" value="post-AAA+ oligomerization domain-like"/>
    <property type="match status" value="1"/>
</dbReference>
<evidence type="ECO:0000313" key="3">
    <source>
        <dbReference type="Proteomes" id="UP001162001"/>
    </source>
</evidence>
<evidence type="ECO:0000256" key="1">
    <source>
        <dbReference type="ARBA" id="ARBA00022705"/>
    </source>
</evidence>
<dbReference type="PANTHER" id="PTHR11669:SF1">
    <property type="entry name" value="REPLICATION FACTOR C SUBUNIT 3"/>
    <property type="match status" value="1"/>
</dbReference>
<proteinExistence type="predicted"/>
<protein>
    <submittedName>
        <fullName evidence="2">Replication factor C small subunit 2</fullName>
    </submittedName>
</protein>
<accession>A0A7D3V5H8</accession>
<dbReference type="GO" id="GO:0006261">
    <property type="term" value="P:DNA-templated DNA replication"/>
    <property type="evidence" value="ECO:0007669"/>
    <property type="project" value="TreeGrafter"/>
</dbReference>
<dbReference type="Pfam" id="PF13177">
    <property type="entry name" value="DNA_pol3_delta2"/>
    <property type="match status" value="1"/>
</dbReference>
<dbReference type="Gene3D" id="3.40.50.300">
    <property type="entry name" value="P-loop containing nucleotide triphosphate hydrolases"/>
    <property type="match status" value="1"/>
</dbReference>
<dbReference type="GO" id="GO:0003689">
    <property type="term" value="F:DNA clamp loader activity"/>
    <property type="evidence" value="ECO:0007669"/>
    <property type="project" value="TreeGrafter"/>
</dbReference>
<evidence type="ECO:0000313" key="2">
    <source>
        <dbReference type="EMBL" id="QKF93995.1"/>
    </source>
</evidence>
<dbReference type="EMBL" id="MT418680">
    <property type="protein sequence ID" value="QKF93995.1"/>
    <property type="molecule type" value="Genomic_DNA"/>
</dbReference>
<sequence length="367" mass="42613">MFFIDKYAPNKSDDIIFHKKEYDMLKKMSDDDSIPHIIFCGPEGSGKKTLIKFLLEMLYDKDVHKTNDSIYKVSGSGNNTTDVTIKQSNYHIVIEPNNNNFDRYLIQDVVKEYAKKVPLNVFTTNKKFKIVLINNIDNLSYYAQTSLRRTMEKFSGTCRFIMWCKSLSKVIDPIRSRCYCFRINAPNDGEILELVAKVSYAEQLNLSLKDYYKIIKLSNGNIKKALWLLQLKKIGVSYQTSYDRTIKEIIKEILTCNIDSIKNIRTLLYNIMITNINGTQIIKDIIEELFVSKGINDNCKLNIVEMAAKYEHNLIRGRREIIHLEGFITGLMYVINKYNVDVELQNINMIENINTLKNSKQSKILAK</sequence>